<gene>
    <name evidence="2" type="ORF">LCGC14_1028130</name>
</gene>
<dbReference type="Pfam" id="PF01208">
    <property type="entry name" value="URO-D"/>
    <property type="match status" value="1"/>
</dbReference>
<dbReference type="Gene3D" id="3.20.20.210">
    <property type="match status" value="1"/>
</dbReference>
<dbReference type="EMBL" id="LAZR01004153">
    <property type="protein sequence ID" value="KKN11277.1"/>
    <property type="molecule type" value="Genomic_DNA"/>
</dbReference>
<sequence length="385" mass="43855">MANIKKMSALERVLTVLEGKIPDRVPSFILGGDCDFVYRFMNSPFKLTEEDMKQLDKDRVSYMIPFIHSIVAKFSTPEVLAGGIDAKIDMCWSTTGGGLVKLDFTDRILINNGGTFDAFVKDDGIPHSWYTGPALLKKENIEEYWEKEKDLHPNPATFRNLSRIRKTMLEKYDVVVSQGITGPFENCVFGIGHANFARFARKDPRFLQQHIDFQWETIEEPSLKLLMNQKPDVVMCGDDYGYNRGLQVSVMHWRKYIKPKLAEYVKYAHDGGAKFVVHSCGNIGQIFPDFVEIGIDGVESLKPKNNDLKMYREKYPEITLIGTIDDSEMLIYESPEFIRNCIKKSIKSLGKKGGYIPGPTNFLLDQPPENIVALFKSIQEFGSIY</sequence>
<organism evidence="2">
    <name type="scientific">marine sediment metagenome</name>
    <dbReference type="NCBI Taxonomy" id="412755"/>
    <lineage>
        <taxon>unclassified sequences</taxon>
        <taxon>metagenomes</taxon>
        <taxon>ecological metagenomes</taxon>
    </lineage>
</organism>
<feature type="domain" description="Uroporphyrinogen decarboxylase (URO-D)" evidence="1">
    <location>
        <begin position="154"/>
        <end position="380"/>
    </location>
</feature>
<dbReference type="AlphaFoldDB" id="A0A0F9NH89"/>
<proteinExistence type="predicted"/>
<accession>A0A0F9NH89</accession>
<name>A0A0F9NH89_9ZZZZ</name>
<dbReference type="PANTHER" id="PTHR47099:SF1">
    <property type="entry name" value="METHYLCOBAMIDE:COM METHYLTRANSFERASE MTBA"/>
    <property type="match status" value="1"/>
</dbReference>
<protein>
    <recommendedName>
        <fullName evidence="1">Uroporphyrinogen decarboxylase (URO-D) domain-containing protein</fullName>
    </recommendedName>
</protein>
<evidence type="ECO:0000313" key="2">
    <source>
        <dbReference type="EMBL" id="KKN11277.1"/>
    </source>
</evidence>
<dbReference type="GO" id="GO:0006779">
    <property type="term" value="P:porphyrin-containing compound biosynthetic process"/>
    <property type="evidence" value="ECO:0007669"/>
    <property type="project" value="InterPro"/>
</dbReference>
<dbReference type="InterPro" id="IPR052024">
    <property type="entry name" value="Methanogen_methyltrans"/>
</dbReference>
<reference evidence="2" key="1">
    <citation type="journal article" date="2015" name="Nature">
        <title>Complex archaea that bridge the gap between prokaryotes and eukaryotes.</title>
        <authorList>
            <person name="Spang A."/>
            <person name="Saw J.H."/>
            <person name="Jorgensen S.L."/>
            <person name="Zaremba-Niedzwiedzka K."/>
            <person name="Martijn J."/>
            <person name="Lind A.E."/>
            <person name="van Eijk R."/>
            <person name="Schleper C."/>
            <person name="Guy L."/>
            <person name="Ettema T.J."/>
        </authorList>
    </citation>
    <scope>NUCLEOTIDE SEQUENCE</scope>
</reference>
<dbReference type="GO" id="GO:0004853">
    <property type="term" value="F:uroporphyrinogen decarboxylase activity"/>
    <property type="evidence" value="ECO:0007669"/>
    <property type="project" value="InterPro"/>
</dbReference>
<dbReference type="InterPro" id="IPR038071">
    <property type="entry name" value="UROD/MetE-like_sf"/>
</dbReference>
<dbReference type="PANTHER" id="PTHR47099">
    <property type="entry name" value="METHYLCOBAMIDE:COM METHYLTRANSFERASE MTBA"/>
    <property type="match status" value="1"/>
</dbReference>
<dbReference type="SUPFAM" id="SSF51726">
    <property type="entry name" value="UROD/MetE-like"/>
    <property type="match status" value="1"/>
</dbReference>
<comment type="caution">
    <text evidence="2">The sequence shown here is derived from an EMBL/GenBank/DDBJ whole genome shotgun (WGS) entry which is preliminary data.</text>
</comment>
<dbReference type="InterPro" id="IPR000257">
    <property type="entry name" value="Uroporphyrinogen_deCOase"/>
</dbReference>
<evidence type="ECO:0000259" key="1">
    <source>
        <dbReference type="Pfam" id="PF01208"/>
    </source>
</evidence>